<reference evidence="3" key="1">
    <citation type="journal article" date="2020" name="Stud. Mycol.">
        <title>101 Dothideomycetes genomes: a test case for predicting lifestyles and emergence of pathogens.</title>
        <authorList>
            <person name="Haridas S."/>
            <person name="Albert R."/>
            <person name="Binder M."/>
            <person name="Bloem J."/>
            <person name="Labutti K."/>
            <person name="Salamov A."/>
            <person name="Andreopoulos B."/>
            <person name="Baker S."/>
            <person name="Barry K."/>
            <person name="Bills G."/>
            <person name="Bluhm B."/>
            <person name="Cannon C."/>
            <person name="Castanera R."/>
            <person name="Culley D."/>
            <person name="Daum C."/>
            <person name="Ezra D."/>
            <person name="Gonzalez J."/>
            <person name="Henrissat B."/>
            <person name="Kuo A."/>
            <person name="Liang C."/>
            <person name="Lipzen A."/>
            <person name="Lutzoni F."/>
            <person name="Magnuson J."/>
            <person name="Mondo S."/>
            <person name="Nolan M."/>
            <person name="Ohm R."/>
            <person name="Pangilinan J."/>
            <person name="Park H.-J."/>
            <person name="Ramirez L."/>
            <person name="Alfaro M."/>
            <person name="Sun H."/>
            <person name="Tritt A."/>
            <person name="Yoshinaga Y."/>
            <person name="Zwiers L.-H."/>
            <person name="Turgeon B."/>
            <person name="Goodwin S."/>
            <person name="Spatafora J."/>
            <person name="Crous P."/>
            <person name="Grigoriev I."/>
        </authorList>
    </citation>
    <scope>NUCLEOTIDE SEQUENCE</scope>
    <source>
        <strain evidence="3">CBS 121167</strain>
    </source>
</reference>
<organism evidence="3 4">
    <name type="scientific">Aplosporella prunicola CBS 121167</name>
    <dbReference type="NCBI Taxonomy" id="1176127"/>
    <lineage>
        <taxon>Eukaryota</taxon>
        <taxon>Fungi</taxon>
        <taxon>Dikarya</taxon>
        <taxon>Ascomycota</taxon>
        <taxon>Pezizomycotina</taxon>
        <taxon>Dothideomycetes</taxon>
        <taxon>Dothideomycetes incertae sedis</taxon>
        <taxon>Botryosphaeriales</taxon>
        <taxon>Aplosporellaceae</taxon>
        <taxon>Aplosporella</taxon>
    </lineage>
</organism>
<proteinExistence type="predicted"/>
<evidence type="ECO:0000313" key="3">
    <source>
        <dbReference type="EMBL" id="KAF2137371.1"/>
    </source>
</evidence>
<accession>A0A6A6B3R5</accession>
<feature type="compositionally biased region" description="Polar residues" evidence="1">
    <location>
        <begin position="135"/>
        <end position="145"/>
    </location>
</feature>
<name>A0A6A6B3R5_9PEZI</name>
<feature type="transmembrane region" description="Helical" evidence="2">
    <location>
        <begin position="340"/>
        <end position="366"/>
    </location>
</feature>
<dbReference type="AlphaFoldDB" id="A0A6A6B3R5"/>
<dbReference type="EMBL" id="ML995503">
    <property type="protein sequence ID" value="KAF2137371.1"/>
    <property type="molecule type" value="Genomic_DNA"/>
</dbReference>
<feature type="region of interest" description="Disordered" evidence="1">
    <location>
        <begin position="110"/>
        <end position="166"/>
    </location>
</feature>
<evidence type="ECO:0000256" key="2">
    <source>
        <dbReference type="SAM" id="Phobius"/>
    </source>
</evidence>
<dbReference type="RefSeq" id="XP_033393089.1">
    <property type="nucleotide sequence ID" value="XM_033537471.1"/>
</dbReference>
<keyword evidence="2" id="KW-0812">Transmembrane</keyword>
<dbReference type="GeneID" id="54294967"/>
<evidence type="ECO:0000313" key="4">
    <source>
        <dbReference type="Proteomes" id="UP000799438"/>
    </source>
</evidence>
<sequence>ISSTKEISRADKIKAFIEDRTKLQWDWWPLAPRLHEITLGTERLKWKLYNYPMNTFVSLEYASSVREIIKMMPDYPQDCYCCNVEIQHRLQFARWVAPFLLEPLLRKIENGPGASNAQKQPTPPPAHPSSSTPSDNRTTQRNSNAIPEGNNPIDPPQAPWQMPGVPQNSPISNTNLLIFGIPVSGAIHMLEFIKIYDHTSDGDLFTELKKRHKIHFGWIKRCFSPFRFSFCKFVKFEIVDSRELSRCVGESLPDNSGNKHIDYNYQPRPGKNPPIDQEKFKAYLTACDSQCNASFRDILHYCFKIAPEKQEALSFIPQKRSDLALNPNRGLDVWGLQANYAVSFLFVVVYYLFTMGLTYIFLICWLSRHPNDLQNASIPFFMLSAMLPQILAITGLAFSQYLL</sequence>
<keyword evidence="2" id="KW-0472">Membrane</keyword>
<keyword evidence="4" id="KW-1185">Reference proteome</keyword>
<dbReference type="Proteomes" id="UP000799438">
    <property type="component" value="Unassembled WGS sequence"/>
</dbReference>
<dbReference type="OrthoDB" id="443402at2759"/>
<protein>
    <submittedName>
        <fullName evidence="3">Uncharacterized protein</fullName>
    </submittedName>
</protein>
<keyword evidence="2" id="KW-1133">Transmembrane helix</keyword>
<evidence type="ECO:0000256" key="1">
    <source>
        <dbReference type="SAM" id="MobiDB-lite"/>
    </source>
</evidence>
<feature type="non-terminal residue" evidence="3">
    <location>
        <position position="1"/>
    </location>
</feature>
<feature type="transmembrane region" description="Helical" evidence="2">
    <location>
        <begin position="378"/>
        <end position="402"/>
    </location>
</feature>
<gene>
    <name evidence="3" type="ORF">K452DRAFT_235962</name>
</gene>